<dbReference type="Gene3D" id="3.20.20.450">
    <property type="entry name" value="EAL domain"/>
    <property type="match status" value="1"/>
</dbReference>
<dbReference type="InterPro" id="IPR035919">
    <property type="entry name" value="EAL_sf"/>
</dbReference>
<dbReference type="SUPFAM" id="SSF141868">
    <property type="entry name" value="EAL domain-like"/>
    <property type="match status" value="1"/>
</dbReference>
<dbReference type="CDD" id="cd01948">
    <property type="entry name" value="EAL"/>
    <property type="match status" value="1"/>
</dbReference>
<feature type="domain" description="EAL" evidence="1">
    <location>
        <begin position="1"/>
        <end position="123"/>
    </location>
</feature>
<dbReference type="InterPro" id="IPR050706">
    <property type="entry name" value="Cyclic-di-GMP_PDE-like"/>
</dbReference>
<proteinExistence type="predicted"/>
<keyword evidence="3" id="KW-1185">Reference proteome</keyword>
<dbReference type="Pfam" id="PF00563">
    <property type="entry name" value="EAL"/>
    <property type="match status" value="1"/>
</dbReference>
<evidence type="ECO:0000259" key="1">
    <source>
        <dbReference type="PROSITE" id="PS50883"/>
    </source>
</evidence>
<dbReference type="PANTHER" id="PTHR33121">
    <property type="entry name" value="CYCLIC DI-GMP PHOSPHODIESTERASE PDEF"/>
    <property type="match status" value="1"/>
</dbReference>
<dbReference type="SMART" id="SM00052">
    <property type="entry name" value="EAL"/>
    <property type="match status" value="1"/>
</dbReference>
<reference evidence="2 3" key="1">
    <citation type="submission" date="2023-02" db="EMBL/GenBank/DDBJ databases">
        <title>Devosia algicola sp. nov., isolated from the phycosphere of marine algae.</title>
        <authorList>
            <person name="Kim J.M."/>
            <person name="Lee J.K."/>
            <person name="Choi B.J."/>
            <person name="Bayburt H."/>
            <person name="Jeon C.O."/>
        </authorList>
    </citation>
    <scope>NUCLEOTIDE SEQUENCE [LARGE SCALE GENOMIC DNA]</scope>
    <source>
        <strain evidence="2 3">G20-9</strain>
    </source>
</reference>
<dbReference type="RefSeq" id="WP_282218052.1">
    <property type="nucleotide sequence ID" value="NZ_CP118246.1"/>
</dbReference>
<sequence length="123" mass="13580">MATNSNRAVQQLARLRGAGIDVALDDFGSGYSNLSYLDRIPADVLKVDQSFVRPLRESGDDDFLLRQILLLAKGMGFRVCAEGVETKYAHDLLRDLGCDEAQGYLISRPMSEAAFRAWLVARG</sequence>
<protein>
    <submittedName>
        <fullName evidence="2">EAL domain-containing protein</fullName>
    </submittedName>
</protein>
<dbReference type="Proteomes" id="UP001220530">
    <property type="component" value="Chromosome"/>
</dbReference>
<dbReference type="PANTHER" id="PTHR33121:SF70">
    <property type="entry name" value="SIGNALING PROTEIN YKOW"/>
    <property type="match status" value="1"/>
</dbReference>
<evidence type="ECO:0000313" key="3">
    <source>
        <dbReference type="Proteomes" id="UP001220530"/>
    </source>
</evidence>
<name>A0ABY7YK82_9HYPH</name>
<organism evidence="2 3">
    <name type="scientific">Devosia algicola</name>
    <dbReference type="NCBI Taxonomy" id="3026418"/>
    <lineage>
        <taxon>Bacteria</taxon>
        <taxon>Pseudomonadati</taxon>
        <taxon>Pseudomonadota</taxon>
        <taxon>Alphaproteobacteria</taxon>
        <taxon>Hyphomicrobiales</taxon>
        <taxon>Devosiaceae</taxon>
        <taxon>Devosia</taxon>
    </lineage>
</organism>
<dbReference type="EMBL" id="CP118246">
    <property type="protein sequence ID" value="WDR01642.1"/>
    <property type="molecule type" value="Genomic_DNA"/>
</dbReference>
<gene>
    <name evidence="2" type="ORF">PSQ19_12835</name>
</gene>
<dbReference type="PROSITE" id="PS50883">
    <property type="entry name" value="EAL"/>
    <property type="match status" value="1"/>
</dbReference>
<accession>A0ABY7YK82</accession>
<evidence type="ECO:0000313" key="2">
    <source>
        <dbReference type="EMBL" id="WDR01642.1"/>
    </source>
</evidence>
<dbReference type="InterPro" id="IPR001633">
    <property type="entry name" value="EAL_dom"/>
</dbReference>